<evidence type="ECO:0000256" key="1">
    <source>
        <dbReference type="SAM" id="Coils"/>
    </source>
</evidence>
<accession>A0A0S1SIR9</accession>
<dbReference type="AlphaFoldDB" id="A0A0S1SNR7"/>
<gene>
    <name evidence="2" type="ORF">PeribacterD1_0340</name>
</gene>
<accession>A0A0S1SR66</accession>
<dbReference type="EMBL" id="CP013065">
    <property type="protein sequence ID" value="ALM13038.1"/>
    <property type="molecule type" value="Genomic_DNA"/>
</dbReference>
<dbReference type="Proteomes" id="UP000069135">
    <property type="component" value="Chromosome"/>
</dbReference>
<name>A0A0S1SNR7_9BACT</name>
<accession>A0A0S1SNK9</accession>
<evidence type="ECO:0000313" key="3">
    <source>
        <dbReference type="Proteomes" id="UP000069135"/>
    </source>
</evidence>
<evidence type="ECO:0000313" key="2">
    <source>
        <dbReference type="EMBL" id="ALM13038.1"/>
    </source>
</evidence>
<accession>A0A0S1SJE3</accession>
<proteinExistence type="predicted"/>
<sequence>MRLLHDLEQEARRTNDASYQESMIEKLRSQLPDKMRRLLDMHMRVTDRRLAHRYPGDPEKTVRVSKAIRSKTTRDVHAENLYDSILSTPEFPIHSKAYGSSLMNRHLATMAIDRAPPSMLETYGWMSFDMNGVKGMVDCTTYQNVTHYLQATAQFLLDREGQTRKWLESRKVKVTPLAAGGDEFALLLDGDGPMSAGFFQETVSRYQAEFANSRHLASFLDFNSRSVQLEYSMPTESQRAVFFGMSQAEQDKHLDDVHNELPETFYSTCGAGGANFREGLERAVGRGTLSLKKGKETFDTGRLAILRHTIELAEARQADNKVEFKKCLELGDPKLHCFLRRNNENRNLDGRLREAELQLAQERLRRADMERDLDALHALCSEKNSQIEELLKKCA</sequence>
<reference evidence="3" key="1">
    <citation type="submission" date="2015-10" db="EMBL/GenBank/DDBJ databases">
        <title>Analysis of five complete genome sequences for members of the class Peribacteria in the recently recognized Peregrinibacteria bacterial phylum.</title>
        <authorList>
            <person name="Anantharaman K."/>
            <person name="Brown C.T."/>
            <person name="Burstein D."/>
            <person name="Castelle C.J."/>
            <person name="Probst A.J."/>
            <person name="Thomas B.C."/>
            <person name="Williams K.H."/>
            <person name="Banfield J.F."/>
        </authorList>
    </citation>
    <scope>NUCLEOTIDE SEQUENCE [LARGE SCALE GENOMIC DNA]</scope>
</reference>
<dbReference type="STRING" id="1735162.PeribacterB2_0340"/>
<dbReference type="KEGG" id="prf:PeribacterA2_0340"/>
<organism evidence="2 3">
    <name type="scientific">Candidatus Peribacter riflensis</name>
    <dbReference type="NCBI Taxonomy" id="1735162"/>
    <lineage>
        <taxon>Bacteria</taxon>
        <taxon>Candidatus Peregrinibacteriota</taxon>
        <taxon>Candidatus Peribacteria</taxon>
        <taxon>Candidatus Peribacterales</taxon>
        <taxon>Candidatus Peribacteraceae</taxon>
        <taxon>Candidatus Peribacter</taxon>
    </lineage>
</organism>
<accession>A0A0S1SNR7</accession>
<feature type="coiled-coil region" evidence="1">
    <location>
        <begin position="345"/>
        <end position="393"/>
    </location>
</feature>
<reference evidence="2 3" key="2">
    <citation type="journal article" date="2016" name="PeerJ">
        <title>Analysis of five complete genome sequences for members of the class Peribacteria in the recently recognized Peregrinibacteria bacterial phylum.</title>
        <authorList>
            <person name="Anantharaman K."/>
            <person name="Brown C.T."/>
            <person name="Burstein D."/>
            <person name="Castelle C.J."/>
            <person name="Probst A.J."/>
            <person name="Thomas B.C."/>
            <person name="Williams K.H."/>
            <person name="Banfield J.F."/>
        </authorList>
    </citation>
    <scope>NUCLEOTIDE SEQUENCE [LARGE SCALE GENOMIC DNA]</scope>
    <source>
        <strain evidence="2">RIFOXYD1_FULL_PER-ii_59_16</strain>
    </source>
</reference>
<protein>
    <submittedName>
        <fullName evidence="2">Uncharacterized protein</fullName>
    </submittedName>
</protein>
<keyword evidence="1" id="KW-0175">Coiled coil</keyword>